<evidence type="ECO:0000313" key="2">
    <source>
        <dbReference type="EMBL" id="RHW43820.1"/>
    </source>
</evidence>
<keyword evidence="1" id="KW-0175">Coiled coil</keyword>
<dbReference type="GO" id="GO:0003677">
    <property type="term" value="F:DNA binding"/>
    <property type="evidence" value="ECO:0007669"/>
    <property type="project" value="InterPro"/>
</dbReference>
<name>A0A417Z0U7_9MICO</name>
<organism evidence="2 3">
    <name type="scientific">Dermacoccus abyssi</name>
    <dbReference type="NCBI Taxonomy" id="322596"/>
    <lineage>
        <taxon>Bacteria</taxon>
        <taxon>Bacillati</taxon>
        <taxon>Actinomycetota</taxon>
        <taxon>Actinomycetes</taxon>
        <taxon>Micrococcales</taxon>
        <taxon>Dermacoccaceae</taxon>
        <taxon>Dermacoccus</taxon>
    </lineage>
</organism>
<feature type="coiled-coil region" evidence="1">
    <location>
        <begin position="55"/>
        <end position="82"/>
    </location>
</feature>
<dbReference type="InterPro" id="IPR009057">
    <property type="entry name" value="Homeodomain-like_sf"/>
</dbReference>
<sequence length="116" mass="13047">MPKKFTEEFKKDAVALVTAGSSQRQVCADLGISKSALRTWVQDARFASAGMKPADDQQRKEMAGALRRIRELEQENEVLCRAAAYLSQVHITPPKWGTRSSKSLLPPTPRFGCRWR</sequence>
<proteinExistence type="predicted"/>
<comment type="caution">
    <text evidence="2">The sequence shown here is derived from an EMBL/GenBank/DDBJ whole genome shotgun (WGS) entry which is preliminary data.</text>
</comment>
<dbReference type="GO" id="GO:0004803">
    <property type="term" value="F:transposase activity"/>
    <property type="evidence" value="ECO:0007669"/>
    <property type="project" value="InterPro"/>
</dbReference>
<dbReference type="EMBL" id="QWLM01000023">
    <property type="protein sequence ID" value="RHW43820.1"/>
    <property type="molecule type" value="Genomic_DNA"/>
</dbReference>
<dbReference type="AlphaFoldDB" id="A0A417Z0U7"/>
<protein>
    <recommendedName>
        <fullName evidence="4">Transposase</fullName>
    </recommendedName>
</protein>
<dbReference type="SUPFAM" id="SSF46689">
    <property type="entry name" value="Homeodomain-like"/>
    <property type="match status" value="1"/>
</dbReference>
<dbReference type="Pfam" id="PF01527">
    <property type="entry name" value="HTH_Tnp_1"/>
    <property type="match status" value="1"/>
</dbReference>
<gene>
    <name evidence="2" type="ORF">D1832_13985</name>
</gene>
<dbReference type="Proteomes" id="UP000285376">
    <property type="component" value="Unassembled WGS sequence"/>
</dbReference>
<dbReference type="Gene3D" id="1.10.10.60">
    <property type="entry name" value="Homeodomain-like"/>
    <property type="match status" value="1"/>
</dbReference>
<evidence type="ECO:0008006" key="4">
    <source>
        <dbReference type="Google" id="ProtNLM"/>
    </source>
</evidence>
<accession>A0A417Z0U7</accession>
<evidence type="ECO:0000256" key="1">
    <source>
        <dbReference type="SAM" id="Coils"/>
    </source>
</evidence>
<dbReference type="InterPro" id="IPR002514">
    <property type="entry name" value="Transposase_8"/>
</dbReference>
<dbReference type="GO" id="GO:0006313">
    <property type="term" value="P:DNA transposition"/>
    <property type="evidence" value="ECO:0007669"/>
    <property type="project" value="InterPro"/>
</dbReference>
<reference evidence="2 3" key="1">
    <citation type="submission" date="2018-08" db="EMBL/GenBank/DDBJ databases">
        <title>Whole genome sequence analysis of Dermacoccus abyssi bacteria isolated from Deep Mariana trench Micromonospora spp reveals genes involved in the environmental adaptation and production of secondary metabolites.</title>
        <authorList>
            <person name="Abdel-Mageed W.M."/>
            <person name="Lehri B."/>
            <person name="Nouioui I."/>
            <person name="Goodfellow I."/>
            <person name="Jaspars M."/>
            <person name="Karlyshev A."/>
        </authorList>
    </citation>
    <scope>NUCLEOTIDE SEQUENCE [LARGE SCALE GENOMIC DNA]</scope>
    <source>
        <strain evidence="2 3">MT1.1</strain>
    </source>
</reference>
<evidence type="ECO:0000313" key="3">
    <source>
        <dbReference type="Proteomes" id="UP000285376"/>
    </source>
</evidence>